<dbReference type="SUPFAM" id="SSF54523">
    <property type="entry name" value="Pili subunits"/>
    <property type="match status" value="1"/>
</dbReference>
<protein>
    <submittedName>
        <fullName evidence="3">Prepilin-type N-terminal cleavage/methylation domain-containing protein</fullName>
    </submittedName>
</protein>
<keyword evidence="2" id="KW-0812">Transmembrane</keyword>
<name>A0ABX7NM12_9BACT</name>
<gene>
    <name evidence="3" type="ORF">JY651_24975</name>
</gene>
<dbReference type="PROSITE" id="PS00409">
    <property type="entry name" value="PROKAR_NTER_METHYL"/>
    <property type="match status" value="1"/>
</dbReference>
<organism evidence="3 4">
    <name type="scientific">Pyxidicoccus parkwayensis</name>
    <dbReference type="NCBI Taxonomy" id="2813578"/>
    <lineage>
        <taxon>Bacteria</taxon>
        <taxon>Pseudomonadati</taxon>
        <taxon>Myxococcota</taxon>
        <taxon>Myxococcia</taxon>
        <taxon>Myxococcales</taxon>
        <taxon>Cystobacterineae</taxon>
        <taxon>Myxococcaceae</taxon>
        <taxon>Pyxidicoccus</taxon>
    </lineage>
</organism>
<dbReference type="InterPro" id="IPR045584">
    <property type="entry name" value="Pilin-like"/>
</dbReference>
<feature type="region of interest" description="Disordered" evidence="1">
    <location>
        <begin position="114"/>
        <end position="162"/>
    </location>
</feature>
<evidence type="ECO:0000256" key="2">
    <source>
        <dbReference type="SAM" id="Phobius"/>
    </source>
</evidence>
<dbReference type="InterPro" id="IPR012902">
    <property type="entry name" value="N_methyl_site"/>
</dbReference>
<accession>A0ABX7NM12</accession>
<dbReference type="NCBIfam" id="TIGR02532">
    <property type="entry name" value="IV_pilin_GFxxxE"/>
    <property type="match status" value="1"/>
</dbReference>
<evidence type="ECO:0000313" key="4">
    <source>
        <dbReference type="Proteomes" id="UP000662747"/>
    </source>
</evidence>
<dbReference type="EMBL" id="CP071090">
    <property type="protein sequence ID" value="QSQ18625.1"/>
    <property type="molecule type" value="Genomic_DNA"/>
</dbReference>
<evidence type="ECO:0000313" key="3">
    <source>
        <dbReference type="EMBL" id="QSQ18625.1"/>
    </source>
</evidence>
<keyword evidence="2" id="KW-1133">Transmembrane helix</keyword>
<dbReference type="Proteomes" id="UP000662747">
    <property type="component" value="Chromosome"/>
</dbReference>
<evidence type="ECO:0000256" key="1">
    <source>
        <dbReference type="SAM" id="MobiDB-lite"/>
    </source>
</evidence>
<reference evidence="3 4" key="1">
    <citation type="submission" date="2021-02" db="EMBL/GenBank/DDBJ databases">
        <title>De Novo genome assembly of isolated myxobacteria.</title>
        <authorList>
            <person name="Stevens D.C."/>
        </authorList>
    </citation>
    <scope>NUCLEOTIDE SEQUENCE [LARGE SCALE GENOMIC DNA]</scope>
    <source>
        <strain evidence="4">SCPEA02</strain>
    </source>
</reference>
<keyword evidence="4" id="KW-1185">Reference proteome</keyword>
<dbReference type="RefSeq" id="WP_206720216.1">
    <property type="nucleotide sequence ID" value="NZ_CP071090.1"/>
</dbReference>
<proteinExistence type="predicted"/>
<sequence>MTPANTFYRRTGLRTRRGLTPARRRAQRGLTLIEISIAIIIVAMLFSAAVMGIGSITGAKAKGAAGEMAGLIRSLYDSAALRGKTCRLVFEIPDPKAEEPTRYHAECAEGAVTTARDRDAALRDENRERERNERSGGKAPPGETRRNYMVSGGDAPSTTDLMEGEKQRVESASRFSSYTSEEVPVRELPPDVKVSVWTRQQREPVESGVAYLYFFPQGYTEKAYVYLRQGDNVWTLDVSPLTGKVQVVAEALEVPR</sequence>
<keyword evidence="2" id="KW-0472">Membrane</keyword>
<feature type="transmembrane region" description="Helical" evidence="2">
    <location>
        <begin position="32"/>
        <end position="53"/>
    </location>
</feature>
<dbReference type="Pfam" id="PF07963">
    <property type="entry name" value="N_methyl"/>
    <property type="match status" value="1"/>
</dbReference>
<feature type="compositionally biased region" description="Basic and acidic residues" evidence="1">
    <location>
        <begin position="115"/>
        <end position="136"/>
    </location>
</feature>